<dbReference type="Pfam" id="PF00551">
    <property type="entry name" value="Formyl_trans_N"/>
    <property type="match status" value="1"/>
</dbReference>
<dbReference type="GO" id="GO:0005829">
    <property type="term" value="C:cytosol"/>
    <property type="evidence" value="ECO:0007669"/>
    <property type="project" value="TreeGrafter"/>
</dbReference>
<evidence type="ECO:0000259" key="1">
    <source>
        <dbReference type="Pfam" id="PF00551"/>
    </source>
</evidence>
<dbReference type="InterPro" id="IPR040660">
    <property type="entry name" value="N_formyltrans_C"/>
</dbReference>
<dbReference type="InterPro" id="IPR002376">
    <property type="entry name" value="Formyl_transf_N"/>
</dbReference>
<dbReference type="InterPro" id="IPR036477">
    <property type="entry name" value="Formyl_transf_N_sf"/>
</dbReference>
<proteinExistence type="predicted"/>
<protein>
    <submittedName>
        <fullName evidence="3">dTDP-4-amino-4,6-dideoxyglucose formyltransferase</fullName>
    </submittedName>
</protein>
<dbReference type="GO" id="GO:0004479">
    <property type="term" value="F:methionyl-tRNA formyltransferase activity"/>
    <property type="evidence" value="ECO:0007669"/>
    <property type="project" value="TreeGrafter"/>
</dbReference>
<dbReference type="CDD" id="cd08369">
    <property type="entry name" value="FMT_core"/>
    <property type="match status" value="1"/>
</dbReference>
<dbReference type="PANTHER" id="PTHR11138">
    <property type="entry name" value="METHIONYL-TRNA FORMYLTRANSFERASE"/>
    <property type="match status" value="1"/>
</dbReference>
<dbReference type="PANTHER" id="PTHR11138:SF5">
    <property type="entry name" value="METHIONYL-TRNA FORMYLTRANSFERASE, MITOCHONDRIAL"/>
    <property type="match status" value="1"/>
</dbReference>
<dbReference type="Gene3D" id="3.40.50.170">
    <property type="entry name" value="Formyl transferase, N-terminal domain"/>
    <property type="match status" value="1"/>
</dbReference>
<dbReference type="EMBL" id="JACYFG010000042">
    <property type="protein sequence ID" value="MBD5781461.1"/>
    <property type="molecule type" value="Genomic_DNA"/>
</dbReference>
<feature type="domain" description="Formyl transferase N-terminal" evidence="1">
    <location>
        <begin position="53"/>
        <end position="162"/>
    </location>
</feature>
<evidence type="ECO:0000313" key="4">
    <source>
        <dbReference type="Proteomes" id="UP000622317"/>
    </source>
</evidence>
<name>A0A927FCW8_9BACT</name>
<keyword evidence="4" id="KW-1185">Reference proteome</keyword>
<comment type="caution">
    <text evidence="3">The sequence shown here is derived from an EMBL/GenBank/DDBJ whole genome shotgun (WGS) entry which is preliminary data.</text>
</comment>
<evidence type="ECO:0000313" key="3">
    <source>
        <dbReference type="EMBL" id="MBD5781461.1"/>
    </source>
</evidence>
<dbReference type="Pfam" id="PF18216">
    <property type="entry name" value="N_formyltrans_C"/>
    <property type="match status" value="1"/>
</dbReference>
<dbReference type="NCBIfam" id="NF005755">
    <property type="entry name" value="PRK07579.1"/>
    <property type="match status" value="1"/>
</dbReference>
<feature type="domain" description="N-formyltransferase dimerization C-terminal" evidence="2">
    <location>
        <begin position="188"/>
        <end position="238"/>
    </location>
</feature>
<evidence type="ECO:0000259" key="2">
    <source>
        <dbReference type="Pfam" id="PF18216"/>
    </source>
</evidence>
<sequence>MQKILIISDNVFLTENIQTLAKTIDNTEFTYFYSSINKSAEALKELGAIPANLKKTETINAITSTFDLVISAHCKQIFPPDLVNKIRCINIHPGLNPYNRGWYPQVFSIINGLPAGCTIHEIDDEIDHGAIIAQTQIAIGPTDTSLDVYERVQHAEIQLISENLGKIIRNEYTATAAKSEGNYNSVKDFKELCKLDLNKRDTLENHINLLRALTHGEFKNAFYTDSDNRRIYISINISRSDD</sequence>
<accession>A0A927FCW8</accession>
<gene>
    <name evidence="3" type="ORF">IEN85_18315</name>
</gene>
<dbReference type="AlphaFoldDB" id="A0A927FCW8"/>
<dbReference type="SUPFAM" id="SSF53328">
    <property type="entry name" value="Formyltransferase"/>
    <property type="match status" value="1"/>
</dbReference>
<dbReference type="Proteomes" id="UP000622317">
    <property type="component" value="Unassembled WGS sequence"/>
</dbReference>
<organism evidence="3 4">
    <name type="scientific">Pelagicoccus enzymogenes</name>
    <dbReference type="NCBI Taxonomy" id="2773457"/>
    <lineage>
        <taxon>Bacteria</taxon>
        <taxon>Pseudomonadati</taxon>
        <taxon>Verrucomicrobiota</taxon>
        <taxon>Opitutia</taxon>
        <taxon>Puniceicoccales</taxon>
        <taxon>Pelagicoccaceae</taxon>
        <taxon>Pelagicoccus</taxon>
    </lineage>
</organism>
<dbReference type="RefSeq" id="WP_191618561.1">
    <property type="nucleotide sequence ID" value="NZ_JACYFG010000042.1"/>
</dbReference>
<reference evidence="3" key="1">
    <citation type="submission" date="2020-09" db="EMBL/GenBank/DDBJ databases">
        <title>Pelagicoccus enzymogenes sp. nov. with an EPS production, isolated from marine sediment.</title>
        <authorList>
            <person name="Feng X."/>
        </authorList>
    </citation>
    <scope>NUCLEOTIDE SEQUENCE</scope>
    <source>
        <strain evidence="3">NFK12</strain>
    </source>
</reference>